<dbReference type="SUPFAM" id="SSF52402">
    <property type="entry name" value="Adenine nucleotide alpha hydrolases-like"/>
    <property type="match status" value="2"/>
</dbReference>
<dbReference type="RefSeq" id="WP_255843030.1">
    <property type="nucleotide sequence ID" value="NZ_CP094358.1"/>
</dbReference>
<name>A0A9E6ZVF3_9FLAO</name>
<dbReference type="Proteomes" id="UP000831290">
    <property type="component" value="Chromosome"/>
</dbReference>
<dbReference type="Gene3D" id="3.40.50.12370">
    <property type="match status" value="1"/>
</dbReference>
<dbReference type="PANTHER" id="PTHR46268">
    <property type="entry name" value="STRESS RESPONSE PROTEIN NHAX"/>
    <property type="match status" value="1"/>
</dbReference>
<gene>
    <name evidence="3" type="ORF">MQE35_17510</name>
</gene>
<accession>A0A9E6ZVF3</accession>
<keyword evidence="4" id="KW-1185">Reference proteome</keyword>
<evidence type="ECO:0000259" key="2">
    <source>
        <dbReference type="Pfam" id="PF00582"/>
    </source>
</evidence>
<protein>
    <submittedName>
        <fullName evidence="3">Universal stress protein</fullName>
    </submittedName>
</protein>
<evidence type="ECO:0000313" key="4">
    <source>
        <dbReference type="Proteomes" id="UP000831290"/>
    </source>
</evidence>
<evidence type="ECO:0000313" key="3">
    <source>
        <dbReference type="EMBL" id="UOB17521.1"/>
    </source>
</evidence>
<proteinExistence type="inferred from homology"/>
<feature type="domain" description="UspA" evidence="2">
    <location>
        <begin position="5"/>
        <end position="103"/>
    </location>
</feature>
<evidence type="ECO:0000256" key="1">
    <source>
        <dbReference type="ARBA" id="ARBA00008791"/>
    </source>
</evidence>
<dbReference type="EMBL" id="CP094358">
    <property type="protein sequence ID" value="UOB17521.1"/>
    <property type="molecule type" value="Genomic_DNA"/>
</dbReference>
<dbReference type="PANTHER" id="PTHR46268:SF6">
    <property type="entry name" value="UNIVERSAL STRESS PROTEIN UP12"/>
    <property type="match status" value="1"/>
</dbReference>
<reference evidence="3" key="1">
    <citation type="submission" date="2022-03" db="EMBL/GenBank/DDBJ databases">
        <title>Description of Abyssus ytuae gen. nov., sp. nov., a novel member of the family Flavobacteriaceae isolated from the sediment of Mariana Trench.</title>
        <authorList>
            <person name="Zhang J."/>
            <person name="Xu X."/>
        </authorList>
    </citation>
    <scope>NUCLEOTIDE SEQUENCE</scope>
    <source>
        <strain evidence="3">MT3330</strain>
    </source>
</reference>
<dbReference type="InterPro" id="IPR006016">
    <property type="entry name" value="UspA"/>
</dbReference>
<dbReference type="CDD" id="cd00293">
    <property type="entry name" value="USP-like"/>
    <property type="match status" value="1"/>
</dbReference>
<dbReference type="Pfam" id="PF00582">
    <property type="entry name" value="Usp"/>
    <property type="match status" value="1"/>
</dbReference>
<sequence length="261" mass="29463">MDKISNILVPFDFSVISKNALDYAVNFIAKDDIKIILVHVPKSGDEKSSQSLEESFEKLRESYSNKIKQQMRWIIGKGSLKEAIVEIQKNNNIELIIMGTSGSEDDTATTNASDVTMEVDASVLIIPESYEMEKVKNIALVLGNDEIDDSLVLGILLNAARRFDAKVHVLTIQNKPGTYGYTKTDEKNESILEYYLEKFYSHHTFIENEDILDGIFEYVENKNIDMLAILPKNHAKKSTPSEGRLTKLLVMRSKVPVLTID</sequence>
<organism evidence="3 4">
    <name type="scientific">Abyssalbus ytuae</name>
    <dbReference type="NCBI Taxonomy" id="2926907"/>
    <lineage>
        <taxon>Bacteria</taxon>
        <taxon>Pseudomonadati</taxon>
        <taxon>Bacteroidota</taxon>
        <taxon>Flavobacteriia</taxon>
        <taxon>Flavobacteriales</taxon>
        <taxon>Flavobacteriaceae</taxon>
        <taxon>Abyssalbus</taxon>
    </lineage>
</organism>
<comment type="similarity">
    <text evidence="1">Belongs to the universal stress protein A family.</text>
</comment>
<dbReference type="AlphaFoldDB" id="A0A9E6ZVF3"/>
<dbReference type="KEGG" id="fbm:MQE35_17510"/>